<organism evidence="1">
    <name type="scientific">Clostridium botulinum (strain Eklund 17B / Type B)</name>
    <dbReference type="NCBI Taxonomy" id="935198"/>
    <lineage>
        <taxon>Bacteria</taxon>
        <taxon>Bacillati</taxon>
        <taxon>Bacillota</taxon>
        <taxon>Clostridia</taxon>
        <taxon>Eubacteriales</taxon>
        <taxon>Clostridiaceae</taxon>
        <taxon>Clostridium</taxon>
    </lineage>
</organism>
<name>B2TP30_CLOBB</name>
<evidence type="ECO:0000313" key="1">
    <source>
        <dbReference type="EMBL" id="ACD22273.1"/>
    </source>
</evidence>
<accession>U4PBD0</accession>
<proteinExistence type="predicted"/>
<gene>
    <name evidence="1" type="ordered locus">CLL_A2800</name>
</gene>
<dbReference type="HOGENOM" id="CLU_1438827_0_0_9"/>
<dbReference type="PATRIC" id="fig|935198.13.peg.2761"/>
<dbReference type="AlphaFoldDB" id="B2TP30"/>
<dbReference type="KEGG" id="cbk:CLL_A2800"/>
<reference evidence="1" key="1">
    <citation type="submission" date="2009-06" db="EMBL/GenBank/DDBJ databases">
        <authorList>
            <consortium name="US DOE Joint Genome Institute (JGI-PGF)"/>
            <person name="Lucas S."/>
            <person name="Copeland A."/>
            <person name="Lapidus A."/>
            <person name="Glavina del Rio T."/>
            <person name="Dalin E."/>
            <person name="Tice H."/>
            <person name="Bruce D."/>
            <person name="Goodwin L."/>
            <person name="Pitluck S."/>
            <person name="Kyrpides N."/>
            <person name="Mavromatis K."/>
            <person name="Ivanova N."/>
            <person name="Saunders E."/>
            <person name="Brettin T."/>
            <person name="Detter J.C."/>
            <person name="Han C."/>
            <person name="Larimer F."/>
            <person name="Land M."/>
            <person name="Hauser L."/>
            <person name="Markowitz V."/>
            <person name="Cheng J.-F."/>
            <person name="Hugenholtz P."/>
            <person name="Woyke T."/>
            <person name="Wu D."/>
            <person name="Gronow S."/>
            <person name="Klenk H.-P."/>
            <person name="Eisen J.A."/>
        </authorList>
    </citation>
    <scope>NUCLEOTIDE SEQUENCE</scope>
    <source>
        <strain evidence="1">Eklund 17B</strain>
    </source>
</reference>
<protein>
    <submittedName>
        <fullName evidence="1">Uncharacterized protein</fullName>
    </submittedName>
</protein>
<accession>B2TP30</accession>
<dbReference type="EMBL" id="CP001056">
    <property type="protein sequence ID" value="ACD22273.1"/>
    <property type="molecule type" value="Genomic_DNA"/>
</dbReference>
<sequence>MINSDTILNIYPESFKANIYSTSPFRMIGIIDTSIKFNYGIERVSLGFFRSSGTNSGKIKGLWYPVVGIKTYTGKFTEFTEYLNFVLENSTKNGRAREGWLAKSLFFYHLYNEEYTIKGFSNGIYHGSLLKIGKTLRDLYEKDKFELIESLDSKKFNSLLTSKEIYKGNTHSQKENFEKFIKYIFDLNNLDISNNKIY</sequence>
<reference evidence="1" key="2">
    <citation type="submission" date="2009-08" db="EMBL/GenBank/DDBJ databases">
        <authorList>
            <person name="Shrivastava S."/>
            <person name="Brinkac L.M."/>
            <person name="Dodson R.J."/>
            <person name="Harkins D.M."/>
            <person name="Durkin A.S."/>
            <person name="Sutton G."/>
        </authorList>
    </citation>
    <scope>NUCLEOTIDE SEQUENCE</scope>
    <source>
        <strain evidence="1">Eklund 17B</strain>
    </source>
</reference>